<dbReference type="InterPro" id="IPR038734">
    <property type="entry name" value="YhaN_AAA"/>
</dbReference>
<protein>
    <submittedName>
        <fullName evidence="5">AAA family ATPase</fullName>
    </submittedName>
</protein>
<evidence type="ECO:0000256" key="3">
    <source>
        <dbReference type="SAM" id="Phobius"/>
    </source>
</evidence>
<evidence type="ECO:0000256" key="2">
    <source>
        <dbReference type="SAM" id="MobiDB-lite"/>
    </source>
</evidence>
<evidence type="ECO:0000313" key="6">
    <source>
        <dbReference type="Proteomes" id="UP000661435"/>
    </source>
</evidence>
<dbReference type="InterPro" id="IPR027417">
    <property type="entry name" value="P-loop_NTPase"/>
</dbReference>
<gene>
    <name evidence="5" type="ORF">H8S57_11300</name>
</gene>
<reference evidence="5" key="1">
    <citation type="submission" date="2020-08" db="EMBL/GenBank/DDBJ databases">
        <title>Genome public.</title>
        <authorList>
            <person name="Liu C."/>
            <person name="Sun Q."/>
        </authorList>
    </citation>
    <scope>NUCLEOTIDE SEQUENCE</scope>
    <source>
        <strain evidence="5">NSJ-51</strain>
    </source>
</reference>
<dbReference type="RefSeq" id="WP_186908200.1">
    <property type="nucleotide sequence ID" value="NZ_JACOPP010000016.1"/>
</dbReference>
<dbReference type="Proteomes" id="UP000661435">
    <property type="component" value="Unassembled WGS sequence"/>
</dbReference>
<dbReference type="Gene3D" id="3.40.50.300">
    <property type="entry name" value="P-loop containing nucleotide triphosphate hydrolases"/>
    <property type="match status" value="2"/>
</dbReference>
<keyword evidence="3" id="KW-0472">Membrane</keyword>
<organism evidence="5 6">
    <name type="scientific">Lawsonibacter hominis</name>
    <dbReference type="NCBI Taxonomy" id="2763053"/>
    <lineage>
        <taxon>Bacteria</taxon>
        <taxon>Bacillati</taxon>
        <taxon>Bacillota</taxon>
        <taxon>Clostridia</taxon>
        <taxon>Eubacteriales</taxon>
        <taxon>Oscillospiraceae</taxon>
        <taxon>Lawsonibacter</taxon>
    </lineage>
</organism>
<evidence type="ECO:0000256" key="1">
    <source>
        <dbReference type="SAM" id="Coils"/>
    </source>
</evidence>
<sequence>MIIHTMRACFGRLQQEELVLQAGLNVIEAPNEGGKSTWSAFLRAMLYGINTKQRDKQGYIAEKNRYQPWSGAPMEGTMELTWQGRDITLRRSSRAGAPFGKLEAVWTGTEEPVPGLTGENCGETLVGAPREVFERSAFVGQGNTTIDGAPALEGRIAALASSGEEDVSYSQVERRLKDWRNRRQHNRTGLIPRLEEELAVLDDTLARQAKAHRLAEEARRELERLEAEIARLDRELAVHRGRQQAQRRQRYEAACAARAQAQALVDDLEAQRSRHGTPPDVETLRKAQEDLNYLNTVSANQKLAQRQAEEARQRAEQALAAARDPLFPGQTPDEAWRQANADAQAAGHTPRYGGRYAAGAALLAVGLAGLLSAVCGVLPAPLGGSVASILVSAGAAAALAASGIALLVTARLGARRAAGRRMERLDRYGAQTPEDILSRANAYRESCVVAAQTQQQREAVESALAELTGQQETLKAALLSLVHTFAPGVRDLFGISAAISRALSLEERLSHARVQLEGAAQLADSLPRPQPGEAEAPEGVEPRFDPAETAARRAAAEGEAARLRNAQALAQGELNTLGDPDRFRLRREEILEELERRRGEQEALTLALDGLAQANGELQARFSPELNRAAGEILSRLTGGKYGQVSLTRQFEALAAQAGGLTPRRALTLSQGTADQLYLAVRLAVCRQVLPDDDPVPLVLDDALANFDDSRMGLALDYLTQLGRERQILLFTCHGRERAYLAGRADAACIRLHS</sequence>
<feature type="coiled-coil region" evidence="1">
    <location>
        <begin position="450"/>
        <end position="477"/>
    </location>
</feature>
<keyword evidence="6" id="KW-1185">Reference proteome</keyword>
<keyword evidence="3" id="KW-0812">Transmembrane</keyword>
<dbReference type="PANTHER" id="PTHR41259">
    <property type="entry name" value="DOUBLE-STRAND BREAK REPAIR RAD50 ATPASE, PUTATIVE-RELATED"/>
    <property type="match status" value="1"/>
</dbReference>
<dbReference type="EMBL" id="JACOPP010000016">
    <property type="protein sequence ID" value="MBC5734309.1"/>
    <property type="molecule type" value="Genomic_DNA"/>
</dbReference>
<comment type="caution">
    <text evidence="5">The sequence shown here is derived from an EMBL/GenBank/DDBJ whole genome shotgun (WGS) entry which is preliminary data.</text>
</comment>
<feature type="transmembrane region" description="Helical" evidence="3">
    <location>
        <begin position="386"/>
        <end position="414"/>
    </location>
</feature>
<feature type="region of interest" description="Disordered" evidence="2">
    <location>
        <begin position="521"/>
        <end position="541"/>
    </location>
</feature>
<proteinExistence type="predicted"/>
<feature type="transmembrane region" description="Helical" evidence="3">
    <location>
        <begin position="356"/>
        <end position="380"/>
    </location>
</feature>
<keyword evidence="1" id="KW-0175">Coiled coil</keyword>
<dbReference type="AlphaFoldDB" id="A0A8J6JGQ0"/>
<dbReference type="PANTHER" id="PTHR41259:SF1">
    <property type="entry name" value="DOUBLE-STRAND BREAK REPAIR RAD50 ATPASE, PUTATIVE-RELATED"/>
    <property type="match status" value="1"/>
</dbReference>
<dbReference type="SUPFAM" id="SSF52540">
    <property type="entry name" value="P-loop containing nucleoside triphosphate hydrolases"/>
    <property type="match status" value="1"/>
</dbReference>
<name>A0A8J6JGQ0_9FIRM</name>
<evidence type="ECO:0000313" key="5">
    <source>
        <dbReference type="EMBL" id="MBC5734309.1"/>
    </source>
</evidence>
<feature type="domain" description="YhaN AAA" evidence="4">
    <location>
        <begin position="8"/>
        <end position="56"/>
    </location>
</feature>
<feature type="coiled-coil region" evidence="1">
    <location>
        <begin position="205"/>
        <end position="321"/>
    </location>
</feature>
<evidence type="ECO:0000259" key="4">
    <source>
        <dbReference type="Pfam" id="PF13514"/>
    </source>
</evidence>
<accession>A0A8J6JGQ0</accession>
<keyword evidence="3" id="KW-1133">Transmembrane helix</keyword>
<dbReference type="Pfam" id="PF13514">
    <property type="entry name" value="AAA_27"/>
    <property type="match status" value="1"/>
</dbReference>